<evidence type="ECO:0000313" key="1">
    <source>
        <dbReference type="EMBL" id="QEC57395.1"/>
    </source>
</evidence>
<proteinExistence type="predicted"/>
<accession>A0A5B8UN43</accession>
<sequence>MKFLNVYCEDRKAEVFVSLDKIVLITKIAEGESSLIEVEGGKTEAVKVAMTAEDLVRKINGEDRPGVGFRRSL</sequence>
<organism evidence="1 2">
    <name type="scientific">Flavisolibacter ginsenosidimutans</name>
    <dbReference type="NCBI Taxonomy" id="661481"/>
    <lineage>
        <taxon>Bacteria</taxon>
        <taxon>Pseudomonadati</taxon>
        <taxon>Bacteroidota</taxon>
        <taxon>Chitinophagia</taxon>
        <taxon>Chitinophagales</taxon>
        <taxon>Chitinophagaceae</taxon>
        <taxon>Flavisolibacter</taxon>
    </lineage>
</organism>
<name>A0A5B8UN43_9BACT</name>
<reference evidence="1 2" key="1">
    <citation type="journal article" date="2015" name="Int. J. Syst. Evol. Microbiol.">
        <title>Flavisolibacter ginsenosidimutans sp. nov., with ginsenoside-converting activity isolated from soil used for cultivating ginseng.</title>
        <authorList>
            <person name="Zhao Y."/>
            <person name="Liu Q."/>
            <person name="Kang M.S."/>
            <person name="Jin F."/>
            <person name="Yu H."/>
            <person name="Im W.T."/>
        </authorList>
    </citation>
    <scope>NUCLEOTIDE SEQUENCE [LARGE SCALE GENOMIC DNA]</scope>
    <source>
        <strain evidence="1 2">Gsoil 636</strain>
    </source>
</reference>
<keyword evidence="2" id="KW-1185">Reference proteome</keyword>
<gene>
    <name evidence="1" type="ORF">FSB75_16300</name>
</gene>
<dbReference type="KEGG" id="fgg:FSB75_16300"/>
<dbReference type="Proteomes" id="UP000321204">
    <property type="component" value="Chromosome"/>
</dbReference>
<dbReference type="RefSeq" id="WP_146789662.1">
    <property type="nucleotide sequence ID" value="NZ_BAABIO010000003.1"/>
</dbReference>
<evidence type="ECO:0000313" key="2">
    <source>
        <dbReference type="Proteomes" id="UP000321204"/>
    </source>
</evidence>
<protein>
    <submittedName>
        <fullName evidence="1">Uncharacterized protein</fullName>
    </submittedName>
</protein>
<dbReference type="AlphaFoldDB" id="A0A5B8UN43"/>
<dbReference type="EMBL" id="CP042433">
    <property type="protein sequence ID" value="QEC57395.1"/>
    <property type="molecule type" value="Genomic_DNA"/>
</dbReference>